<dbReference type="InterPro" id="IPR013078">
    <property type="entry name" value="His_Pase_superF_clade-1"/>
</dbReference>
<evidence type="ECO:0000313" key="2">
    <source>
        <dbReference type="EMBL" id="GEN79148.1"/>
    </source>
</evidence>
<proteinExistence type="predicted"/>
<sequence length="174" mass="18097">MPGTVRRLVLLRHAKAEHAGGADELRRLTSLGVRQAGGVGAALRATGLIPERVLVSSALRTQETWTHVAAALADVPEPEVVLSDALYGAHPGEVVDHVTATDARVRTLLVVGHEPAMSGAAAHLAGSASAAHLAQVRAGLPTGSYAVLEVVGPWAELEPMGARLVDVVRPAWRD</sequence>
<gene>
    <name evidence="2" type="ORF">AFE02nite_08820</name>
</gene>
<accession>A0A511YVC0</accession>
<reference evidence="2 3" key="1">
    <citation type="submission" date="2019-07" db="EMBL/GenBank/DDBJ databases">
        <title>Whole genome shotgun sequence of Actinotalea fermentans NBRC 105374.</title>
        <authorList>
            <person name="Hosoyama A."/>
            <person name="Uohara A."/>
            <person name="Ohji S."/>
            <person name="Ichikawa N."/>
        </authorList>
    </citation>
    <scope>NUCLEOTIDE SEQUENCE [LARGE SCALE GENOMIC DNA]</scope>
    <source>
        <strain evidence="2 3">NBRC 105374</strain>
    </source>
</reference>
<keyword evidence="1" id="KW-0378">Hydrolase</keyword>
<dbReference type="InterPro" id="IPR029033">
    <property type="entry name" value="His_PPase_superfam"/>
</dbReference>
<dbReference type="SMART" id="SM00855">
    <property type="entry name" value="PGAM"/>
    <property type="match status" value="1"/>
</dbReference>
<protein>
    <submittedName>
        <fullName evidence="2">Phosphoglycerate mutase</fullName>
    </submittedName>
</protein>
<dbReference type="InterPro" id="IPR051021">
    <property type="entry name" value="Mito_Ser/Thr_phosphatase"/>
</dbReference>
<organism evidence="2 3">
    <name type="scientific">Actinotalea fermentans</name>
    <dbReference type="NCBI Taxonomy" id="43671"/>
    <lineage>
        <taxon>Bacteria</taxon>
        <taxon>Bacillati</taxon>
        <taxon>Actinomycetota</taxon>
        <taxon>Actinomycetes</taxon>
        <taxon>Micrococcales</taxon>
        <taxon>Cellulomonadaceae</taxon>
        <taxon>Actinotalea</taxon>
    </lineage>
</organism>
<dbReference type="PANTHER" id="PTHR20935">
    <property type="entry name" value="PHOSPHOGLYCERATE MUTASE-RELATED"/>
    <property type="match status" value="1"/>
</dbReference>
<name>A0A511YVC0_9CELL</name>
<dbReference type="CDD" id="cd07067">
    <property type="entry name" value="HP_PGM_like"/>
    <property type="match status" value="1"/>
</dbReference>
<keyword evidence="3" id="KW-1185">Reference proteome</keyword>
<dbReference type="PANTHER" id="PTHR20935:SF1">
    <property type="entry name" value="SLL1549 PROTEIN"/>
    <property type="match status" value="1"/>
</dbReference>
<dbReference type="Gene3D" id="3.40.50.1240">
    <property type="entry name" value="Phosphoglycerate mutase-like"/>
    <property type="match status" value="1"/>
</dbReference>
<dbReference type="AlphaFoldDB" id="A0A511YVC0"/>
<comment type="caution">
    <text evidence="2">The sequence shown here is derived from an EMBL/GenBank/DDBJ whole genome shotgun (WGS) entry which is preliminary data.</text>
</comment>
<dbReference type="SUPFAM" id="SSF53254">
    <property type="entry name" value="Phosphoglycerate mutase-like"/>
    <property type="match status" value="1"/>
</dbReference>
<dbReference type="GO" id="GO:0016787">
    <property type="term" value="F:hydrolase activity"/>
    <property type="evidence" value="ECO:0007669"/>
    <property type="project" value="UniProtKB-KW"/>
</dbReference>
<dbReference type="Proteomes" id="UP000321484">
    <property type="component" value="Unassembled WGS sequence"/>
</dbReference>
<evidence type="ECO:0000313" key="3">
    <source>
        <dbReference type="Proteomes" id="UP000321484"/>
    </source>
</evidence>
<dbReference type="EMBL" id="BJYK01000001">
    <property type="protein sequence ID" value="GEN79148.1"/>
    <property type="molecule type" value="Genomic_DNA"/>
</dbReference>
<evidence type="ECO:0000256" key="1">
    <source>
        <dbReference type="ARBA" id="ARBA00022801"/>
    </source>
</evidence>
<dbReference type="Pfam" id="PF00300">
    <property type="entry name" value="His_Phos_1"/>
    <property type="match status" value="1"/>
</dbReference>